<accession>A0AAJ0CYA7</accession>
<evidence type="ECO:0000313" key="3">
    <source>
        <dbReference type="EMBL" id="KAK2608517.1"/>
    </source>
</evidence>
<evidence type="ECO:0000256" key="1">
    <source>
        <dbReference type="SAM" id="MobiDB-lite"/>
    </source>
</evidence>
<dbReference type="SMART" id="SM00355">
    <property type="entry name" value="ZnF_C2H2"/>
    <property type="match status" value="2"/>
</dbReference>
<feature type="domain" description="C2H2-type" evidence="2">
    <location>
        <begin position="175"/>
        <end position="198"/>
    </location>
</feature>
<gene>
    <name evidence="3" type="ORF">QQS21_002979</name>
</gene>
<organism evidence="3 4">
    <name type="scientific">Conoideocrella luteorostrata</name>
    <dbReference type="NCBI Taxonomy" id="1105319"/>
    <lineage>
        <taxon>Eukaryota</taxon>
        <taxon>Fungi</taxon>
        <taxon>Dikarya</taxon>
        <taxon>Ascomycota</taxon>
        <taxon>Pezizomycotina</taxon>
        <taxon>Sordariomycetes</taxon>
        <taxon>Hypocreomycetidae</taxon>
        <taxon>Hypocreales</taxon>
        <taxon>Clavicipitaceae</taxon>
        <taxon>Conoideocrella</taxon>
    </lineage>
</organism>
<evidence type="ECO:0000313" key="4">
    <source>
        <dbReference type="Proteomes" id="UP001251528"/>
    </source>
</evidence>
<feature type="compositionally biased region" description="Polar residues" evidence="1">
    <location>
        <begin position="119"/>
        <end position="131"/>
    </location>
</feature>
<sequence length="559" mass="62179">MSSASSPSYMMTPESDMESPLAISPSTHGHNARVIIRQLLERHTREEINQILIEEDLTSGSYGHVRLPDAAFSQPFHGSGRDNLPPQMAVVRQNGTPYPPYVPNSRRAVSSNLPPPKPQRQSTTDPGTSVPSAPQRLDYACGFCAEENIRKTCTRRNDLRRHIENFHNKNAVWFCQHPGCRMAYDWQSAYQTHLRNAHGRSHMNVDEAMVKVCPQMVFACGFENCTRVFEAPSEEEAVMTLKEYSGHIVKHFEEGCNSGRWSYSTRIRNLLRQSQVAPLWEKAWPELEAQVLQWDPQTSMAARKILEAGHLENLPYLIRFMIVLATNTGDLTQFEGTLEPPVRERCPAPYRHKFSHETHAQSPRLDSERDISQFKVSGSVALEYAPYGSMQPGQQVPRSVEQTFSSESTIDRGRQTQCHYGDAGTAMRQLTPPLFYHGPGSAIYCPSPAILPTALPSQQHPPGQYVPVAQETESVVSQAGFHGMQPLTTSISGGMDVDMSGGSVHADAAGVPSGRENWMGHYPQMAMHSSMSPEGYDLGNPVKSEHSHMIGGFVSPRNA</sequence>
<comment type="caution">
    <text evidence="3">The sequence shown here is derived from an EMBL/GenBank/DDBJ whole genome shotgun (WGS) entry which is preliminary data.</text>
</comment>
<dbReference type="AlphaFoldDB" id="A0AAJ0CYA7"/>
<keyword evidence="4" id="KW-1185">Reference proteome</keyword>
<proteinExistence type="predicted"/>
<dbReference type="Proteomes" id="UP001251528">
    <property type="component" value="Unassembled WGS sequence"/>
</dbReference>
<evidence type="ECO:0000259" key="2">
    <source>
        <dbReference type="PROSITE" id="PS00028"/>
    </source>
</evidence>
<dbReference type="InterPro" id="IPR013087">
    <property type="entry name" value="Znf_C2H2_type"/>
</dbReference>
<name>A0AAJ0CYA7_9HYPO</name>
<dbReference type="PROSITE" id="PS00028">
    <property type="entry name" value="ZINC_FINGER_C2H2_1"/>
    <property type="match status" value="1"/>
</dbReference>
<protein>
    <recommendedName>
        <fullName evidence="2">C2H2-type domain-containing protein</fullName>
    </recommendedName>
</protein>
<dbReference type="EMBL" id="JASWJB010000037">
    <property type="protein sequence ID" value="KAK2608517.1"/>
    <property type="molecule type" value="Genomic_DNA"/>
</dbReference>
<reference evidence="3" key="1">
    <citation type="submission" date="2023-06" db="EMBL/GenBank/DDBJ databases">
        <title>Conoideocrella luteorostrata (Hypocreales: Clavicipitaceae), a potential biocontrol fungus for elongate hemlock scale in United States Christmas tree production areas.</title>
        <authorList>
            <person name="Barrett H."/>
            <person name="Lovett B."/>
            <person name="Macias A.M."/>
            <person name="Stajich J.E."/>
            <person name="Kasson M.T."/>
        </authorList>
    </citation>
    <scope>NUCLEOTIDE SEQUENCE</scope>
    <source>
        <strain evidence="3">ARSEF 14590</strain>
    </source>
</reference>
<feature type="region of interest" description="Disordered" evidence="1">
    <location>
        <begin position="93"/>
        <end position="131"/>
    </location>
</feature>